<dbReference type="EMBL" id="FOSR01000003">
    <property type="protein sequence ID" value="SFK45055.1"/>
    <property type="molecule type" value="Genomic_DNA"/>
</dbReference>
<accession>A0A1I3ZLY6</accession>
<name>A0A1I3ZLY6_9GAMM</name>
<dbReference type="Proteomes" id="UP000198725">
    <property type="component" value="Unassembled WGS sequence"/>
</dbReference>
<evidence type="ECO:0000313" key="2">
    <source>
        <dbReference type="Proteomes" id="UP000198725"/>
    </source>
</evidence>
<dbReference type="RefSeq" id="WP_139201681.1">
    <property type="nucleotide sequence ID" value="NZ_FOSR01000003.1"/>
</dbReference>
<keyword evidence="2" id="KW-1185">Reference proteome</keyword>
<evidence type="ECO:0000313" key="1">
    <source>
        <dbReference type="EMBL" id="SFK45055.1"/>
    </source>
</evidence>
<gene>
    <name evidence="1" type="ORF">SAMN05192579_10310</name>
</gene>
<sequence length="207" mass="22764">MPQDTIIPPSDIPDLSSLRAQTEWAALLRFFVGGGSSDAVTHALFVNAVRLHDAAIQEYGLGRQAILGFHSCAPDQFGISYIAQATTHFESCIWHFERFIKHARALRSLKSAEIELKAIIPRDLSFLNQSVEHQITQLRHTLAHLEGAALRGQLPQGTSVSLMPLEHGLSISNHVILWSDLAQWLCDAHACIKKLAGFKSSPPEEGA</sequence>
<protein>
    <submittedName>
        <fullName evidence="1">Uncharacterized protein</fullName>
    </submittedName>
</protein>
<organism evidence="1 2">
    <name type="scientific">Rhodanobacter glycinis</name>
    <dbReference type="NCBI Taxonomy" id="582702"/>
    <lineage>
        <taxon>Bacteria</taxon>
        <taxon>Pseudomonadati</taxon>
        <taxon>Pseudomonadota</taxon>
        <taxon>Gammaproteobacteria</taxon>
        <taxon>Lysobacterales</taxon>
        <taxon>Rhodanobacteraceae</taxon>
        <taxon>Rhodanobacter</taxon>
    </lineage>
</organism>
<reference evidence="2" key="1">
    <citation type="submission" date="2016-10" db="EMBL/GenBank/DDBJ databases">
        <authorList>
            <person name="Varghese N."/>
            <person name="Submissions S."/>
        </authorList>
    </citation>
    <scope>NUCLEOTIDE SEQUENCE [LARGE SCALE GENOMIC DNA]</scope>
    <source>
        <strain evidence="2">MO64</strain>
    </source>
</reference>
<proteinExistence type="predicted"/>
<dbReference type="AlphaFoldDB" id="A0A1I3ZLY6"/>